<organism evidence="2 3">
    <name type="scientific">Obba rivulosa</name>
    <dbReference type="NCBI Taxonomy" id="1052685"/>
    <lineage>
        <taxon>Eukaryota</taxon>
        <taxon>Fungi</taxon>
        <taxon>Dikarya</taxon>
        <taxon>Basidiomycota</taxon>
        <taxon>Agaricomycotina</taxon>
        <taxon>Agaricomycetes</taxon>
        <taxon>Polyporales</taxon>
        <taxon>Gelatoporiaceae</taxon>
        <taxon>Obba</taxon>
    </lineage>
</organism>
<reference evidence="2 3" key="1">
    <citation type="submission" date="2016-07" db="EMBL/GenBank/DDBJ databases">
        <title>Draft genome of the white-rot fungus Obba rivulosa 3A-2.</title>
        <authorList>
            <consortium name="DOE Joint Genome Institute"/>
            <person name="Miettinen O."/>
            <person name="Riley R."/>
            <person name="Acob R."/>
            <person name="Barry K."/>
            <person name="Cullen D."/>
            <person name="De Vries R."/>
            <person name="Hainaut M."/>
            <person name="Hatakka A."/>
            <person name="Henrissat B."/>
            <person name="Hilden K."/>
            <person name="Kuo R."/>
            <person name="Labutti K."/>
            <person name="Lipzen A."/>
            <person name="Makela M.R."/>
            <person name="Sandor L."/>
            <person name="Spatafora J.W."/>
            <person name="Grigoriev I.V."/>
            <person name="Hibbett D.S."/>
        </authorList>
    </citation>
    <scope>NUCLEOTIDE SEQUENCE [LARGE SCALE GENOMIC DNA]</scope>
    <source>
        <strain evidence="2 3">3A-2</strain>
    </source>
</reference>
<dbReference type="Proteomes" id="UP000250043">
    <property type="component" value="Unassembled WGS sequence"/>
</dbReference>
<feature type="region of interest" description="Disordered" evidence="1">
    <location>
        <begin position="229"/>
        <end position="255"/>
    </location>
</feature>
<dbReference type="Gene3D" id="3.10.450.240">
    <property type="match status" value="1"/>
</dbReference>
<evidence type="ECO:0000313" key="3">
    <source>
        <dbReference type="Proteomes" id="UP000250043"/>
    </source>
</evidence>
<evidence type="ECO:0008006" key="4">
    <source>
        <dbReference type="Google" id="ProtNLM"/>
    </source>
</evidence>
<keyword evidence="3" id="KW-1185">Reference proteome</keyword>
<dbReference type="AlphaFoldDB" id="A0A8E2AWE5"/>
<evidence type="ECO:0000256" key="1">
    <source>
        <dbReference type="SAM" id="MobiDB-lite"/>
    </source>
</evidence>
<evidence type="ECO:0000313" key="2">
    <source>
        <dbReference type="EMBL" id="OCH89354.1"/>
    </source>
</evidence>
<name>A0A8E2AWE5_9APHY</name>
<accession>A0A8E2AWE5</accession>
<sequence length="354" mass="39448">MSASRLSARALSSDLLPFSAHSRFAHPLRVRRACSHRTYAASALKKRKTREDPKRNDFAERLQKGEIDDEETKRVLQNLEAIRVMGDELPFDPWAQGSERFDVHIPSWRSHKPGATLRDHLTTISLTLKNWGKNIMSMRHLASHNSFPGTQVASPLSLEVFRASSVAPTGWTAGIRARTLETYAALHAAVARRDDKAIKRLAMNDALERYLALARASDPNAIAVWAMHPPSSSASAPPPPTPAPAHNSRTIAPPSEVSPATAALLRAAPEAARILSIRAQQAHFGIQDPKRGSRFMVQALVRFDTVQTLHIYSKRGQLLHEAPPKRVVEHLVFQKRMWYDAPWVVRERIVPGAQ</sequence>
<proteinExistence type="predicted"/>
<dbReference type="EMBL" id="KV722429">
    <property type="protein sequence ID" value="OCH89354.1"/>
    <property type="molecule type" value="Genomic_DNA"/>
</dbReference>
<dbReference type="OrthoDB" id="19619at2759"/>
<protein>
    <recommendedName>
        <fullName evidence="4">Tim44-like domain-containing protein</fullName>
    </recommendedName>
</protein>
<gene>
    <name evidence="2" type="ORF">OBBRIDRAFT_756735</name>
</gene>